<dbReference type="EMBL" id="JAFHBD010000045">
    <property type="protein sequence ID" value="MBN2953997.1"/>
    <property type="molecule type" value="Genomic_DNA"/>
</dbReference>
<accession>A0A938Z801</accession>
<reference evidence="1" key="1">
    <citation type="submission" date="2021-02" db="EMBL/GenBank/DDBJ databases">
        <title>Metagenome-assembled genomes from human diarrheal sample B26.</title>
        <authorList>
            <person name="Ateba T.P."/>
            <person name="Alayande K.A."/>
            <person name="Mwanza M."/>
        </authorList>
    </citation>
    <scope>NUCLEOTIDE SEQUENCE</scope>
    <source>
        <strain evidence="1">06WH</strain>
    </source>
</reference>
<dbReference type="Proteomes" id="UP000737612">
    <property type="component" value="Unassembled WGS sequence"/>
</dbReference>
<comment type="caution">
    <text evidence="1">The sequence shown here is derived from an EMBL/GenBank/DDBJ whole genome shotgun (WGS) entry which is preliminary data.</text>
</comment>
<organism evidence="1 2">
    <name type="scientific">Fusicatenibacter saccharivorans</name>
    <dbReference type="NCBI Taxonomy" id="1150298"/>
    <lineage>
        <taxon>Bacteria</taxon>
        <taxon>Bacillati</taxon>
        <taxon>Bacillota</taxon>
        <taxon>Clostridia</taxon>
        <taxon>Lachnospirales</taxon>
        <taxon>Lachnospiraceae</taxon>
        <taxon>Fusicatenibacter</taxon>
    </lineage>
</organism>
<dbReference type="AlphaFoldDB" id="A0A938Z801"/>
<proteinExistence type="predicted"/>
<name>A0A938Z801_9FIRM</name>
<evidence type="ECO:0000313" key="1">
    <source>
        <dbReference type="EMBL" id="MBN2953997.1"/>
    </source>
</evidence>
<sequence length="191" mass="21102">MVYEEMKCRKCGKPIQFAEGAPWIRCVYCGAEYTRTAKKEKAGEVQPIGNGGNPLFEAFLPAGWTYRIIEDGSFSSLAPVCLGIAFTGPGGVQMTFLPFAYYKDAAVRANPFSPQSVPGEQFDGMSLVRYRKRAALPQYAYERIAAITKTTQLRVEPMDAGVLKEKAAWFGREAGQKLQGAVHTEQGKFRV</sequence>
<gene>
    <name evidence="1" type="ORF">JTJ23_10485</name>
</gene>
<protein>
    <submittedName>
        <fullName evidence="1">Uncharacterized protein</fullName>
    </submittedName>
</protein>
<evidence type="ECO:0000313" key="2">
    <source>
        <dbReference type="Proteomes" id="UP000737612"/>
    </source>
</evidence>